<gene>
    <name evidence="2" type="ORF">P171DRAFT_495823</name>
</gene>
<comment type="caution">
    <text evidence="2">The sequence shown here is derived from an EMBL/GenBank/DDBJ whole genome shotgun (WGS) entry which is preliminary data.</text>
</comment>
<keyword evidence="3" id="KW-1185">Reference proteome</keyword>
<keyword evidence="1" id="KW-0732">Signal</keyword>
<evidence type="ECO:0000313" key="2">
    <source>
        <dbReference type="EMBL" id="KAF2442643.1"/>
    </source>
</evidence>
<feature type="signal peptide" evidence="1">
    <location>
        <begin position="1"/>
        <end position="23"/>
    </location>
</feature>
<dbReference type="AlphaFoldDB" id="A0A9P4UAV2"/>
<name>A0A9P4UAV2_9PLEO</name>
<feature type="chain" id="PRO_5040404292" evidence="1">
    <location>
        <begin position="24"/>
        <end position="219"/>
    </location>
</feature>
<protein>
    <submittedName>
        <fullName evidence="2">Uncharacterized protein</fullName>
    </submittedName>
</protein>
<dbReference type="EMBL" id="MU001503">
    <property type="protein sequence ID" value="KAF2442643.1"/>
    <property type="molecule type" value="Genomic_DNA"/>
</dbReference>
<evidence type="ECO:0000256" key="1">
    <source>
        <dbReference type="SAM" id="SignalP"/>
    </source>
</evidence>
<organism evidence="2 3">
    <name type="scientific">Karstenula rhodostoma CBS 690.94</name>
    <dbReference type="NCBI Taxonomy" id="1392251"/>
    <lineage>
        <taxon>Eukaryota</taxon>
        <taxon>Fungi</taxon>
        <taxon>Dikarya</taxon>
        <taxon>Ascomycota</taxon>
        <taxon>Pezizomycotina</taxon>
        <taxon>Dothideomycetes</taxon>
        <taxon>Pleosporomycetidae</taxon>
        <taxon>Pleosporales</taxon>
        <taxon>Massarineae</taxon>
        <taxon>Didymosphaeriaceae</taxon>
        <taxon>Karstenula</taxon>
    </lineage>
</organism>
<evidence type="ECO:0000313" key="3">
    <source>
        <dbReference type="Proteomes" id="UP000799764"/>
    </source>
</evidence>
<accession>A0A9P4UAV2</accession>
<dbReference type="Proteomes" id="UP000799764">
    <property type="component" value="Unassembled WGS sequence"/>
</dbReference>
<proteinExistence type="predicted"/>
<sequence>MRRWGAYVLGAYTLILKTLKVQSWVDVSWWIATTFSTSPHCSRSHEVVFLLAQPLHPSLSFRASYSQSRELEPRNPSLLTHLELGSFRNTSWRANGQPVDALSHQQQAVLRATPSPASLLADWTKPYWFSRRTTRNTLSRSLLQATLALLFAVGAIMARVSSSFVVDSTNLRVLVQSSNCGPLDMEAPIDFPYAKPYASNVISRSVPFASDRYPTSNAS</sequence>
<reference evidence="2" key="1">
    <citation type="journal article" date="2020" name="Stud. Mycol.">
        <title>101 Dothideomycetes genomes: a test case for predicting lifestyles and emergence of pathogens.</title>
        <authorList>
            <person name="Haridas S."/>
            <person name="Albert R."/>
            <person name="Binder M."/>
            <person name="Bloem J."/>
            <person name="Labutti K."/>
            <person name="Salamov A."/>
            <person name="Andreopoulos B."/>
            <person name="Baker S."/>
            <person name="Barry K."/>
            <person name="Bills G."/>
            <person name="Bluhm B."/>
            <person name="Cannon C."/>
            <person name="Castanera R."/>
            <person name="Culley D."/>
            <person name="Daum C."/>
            <person name="Ezra D."/>
            <person name="Gonzalez J."/>
            <person name="Henrissat B."/>
            <person name="Kuo A."/>
            <person name="Liang C."/>
            <person name="Lipzen A."/>
            <person name="Lutzoni F."/>
            <person name="Magnuson J."/>
            <person name="Mondo S."/>
            <person name="Nolan M."/>
            <person name="Ohm R."/>
            <person name="Pangilinan J."/>
            <person name="Park H.-J."/>
            <person name="Ramirez L."/>
            <person name="Alfaro M."/>
            <person name="Sun H."/>
            <person name="Tritt A."/>
            <person name="Yoshinaga Y."/>
            <person name="Zwiers L.-H."/>
            <person name="Turgeon B."/>
            <person name="Goodwin S."/>
            <person name="Spatafora J."/>
            <person name="Crous P."/>
            <person name="Grigoriev I."/>
        </authorList>
    </citation>
    <scope>NUCLEOTIDE SEQUENCE</scope>
    <source>
        <strain evidence="2">CBS 690.94</strain>
    </source>
</reference>